<organism evidence="7 8">
    <name type="scientific">Eptatretus burgeri</name>
    <name type="common">Inshore hagfish</name>
    <dbReference type="NCBI Taxonomy" id="7764"/>
    <lineage>
        <taxon>Eukaryota</taxon>
        <taxon>Metazoa</taxon>
        <taxon>Chordata</taxon>
        <taxon>Craniata</taxon>
        <taxon>Vertebrata</taxon>
        <taxon>Cyclostomata</taxon>
        <taxon>Myxini</taxon>
        <taxon>Myxiniformes</taxon>
        <taxon>Myxinidae</taxon>
        <taxon>Eptatretinae</taxon>
        <taxon>Eptatretus</taxon>
    </lineage>
</organism>
<dbReference type="GO" id="GO:0007186">
    <property type="term" value="P:G protein-coupled receptor signaling pathway"/>
    <property type="evidence" value="ECO:0007669"/>
    <property type="project" value="InterPro"/>
</dbReference>
<dbReference type="InterPro" id="IPR050726">
    <property type="entry name" value="mGluR"/>
</dbReference>
<evidence type="ECO:0000313" key="7">
    <source>
        <dbReference type="Ensembl" id="ENSEBUP00000012942.1"/>
    </source>
</evidence>
<reference evidence="7" key="1">
    <citation type="submission" date="2025-08" db="UniProtKB">
        <authorList>
            <consortium name="Ensembl"/>
        </authorList>
    </citation>
    <scope>IDENTIFICATION</scope>
</reference>
<evidence type="ECO:0000256" key="2">
    <source>
        <dbReference type="ARBA" id="ARBA00022692"/>
    </source>
</evidence>
<dbReference type="Proteomes" id="UP000694388">
    <property type="component" value="Unplaced"/>
</dbReference>
<dbReference type="GeneTree" id="ENSGT01030000234648"/>
<evidence type="ECO:0000256" key="3">
    <source>
        <dbReference type="ARBA" id="ARBA00022989"/>
    </source>
</evidence>
<dbReference type="InterPro" id="IPR001828">
    <property type="entry name" value="ANF_lig-bd_rcpt"/>
</dbReference>
<reference evidence="7" key="2">
    <citation type="submission" date="2025-09" db="UniProtKB">
        <authorList>
            <consortium name="Ensembl"/>
        </authorList>
    </citation>
    <scope>IDENTIFICATION</scope>
</reference>
<keyword evidence="2" id="KW-0812">Transmembrane</keyword>
<keyword evidence="5" id="KW-0325">Glycoprotein</keyword>
<dbReference type="Gene3D" id="3.40.50.2300">
    <property type="match status" value="2"/>
</dbReference>
<dbReference type="InterPro" id="IPR028082">
    <property type="entry name" value="Peripla_BP_I"/>
</dbReference>
<sequence length="218" mass="24766">MPGEFQKLIDELLDTSNARVVIIFAGEDDIWHVLETAKQANQSGYFLWVGSDSWGAKVSPIVGQDEVAEGAITILPKRTSIEGFDRYLQSRKLENNRRNVWFAEFWEQNFHCKLGKITNRRGSKVSKCTGNELLGRDSEYEQEGKVQFVMDAVYAIAHALHRMHKDLCPNETNLCDRMKPINGSMLLHYIRSVNFTGTCCYLASSRTFTSTVCFVVLS</sequence>
<evidence type="ECO:0000256" key="4">
    <source>
        <dbReference type="ARBA" id="ARBA00023136"/>
    </source>
</evidence>
<evidence type="ECO:0000256" key="1">
    <source>
        <dbReference type="ARBA" id="ARBA00004370"/>
    </source>
</evidence>
<dbReference type="PRINTS" id="PR00593">
    <property type="entry name" value="MTABOTROPICR"/>
</dbReference>
<dbReference type="Ensembl" id="ENSEBUT00000013517.1">
    <property type="protein sequence ID" value="ENSEBUP00000012942.1"/>
    <property type="gene ID" value="ENSEBUG00000008205.1"/>
</dbReference>
<keyword evidence="3" id="KW-1133">Transmembrane helix</keyword>
<dbReference type="PANTHER" id="PTHR24060">
    <property type="entry name" value="METABOTROPIC GLUTAMATE RECEPTOR"/>
    <property type="match status" value="1"/>
</dbReference>
<proteinExistence type="predicted"/>
<name>A0A8C4WV94_EPTBU</name>
<evidence type="ECO:0000256" key="5">
    <source>
        <dbReference type="ARBA" id="ARBA00023180"/>
    </source>
</evidence>
<dbReference type="InterPro" id="IPR000162">
    <property type="entry name" value="GPCR_3_mtglu_rcpt"/>
</dbReference>
<dbReference type="Pfam" id="PF01094">
    <property type="entry name" value="ANF_receptor"/>
    <property type="match status" value="1"/>
</dbReference>
<keyword evidence="8" id="KW-1185">Reference proteome</keyword>
<comment type="subcellular location">
    <subcellularLocation>
        <location evidence="1">Membrane</location>
    </subcellularLocation>
</comment>
<accession>A0A8C4WV94</accession>
<dbReference type="OMA" id="AGEDDIW"/>
<dbReference type="GO" id="GO:0016020">
    <property type="term" value="C:membrane"/>
    <property type="evidence" value="ECO:0007669"/>
    <property type="project" value="UniProtKB-SubCell"/>
</dbReference>
<evidence type="ECO:0000259" key="6">
    <source>
        <dbReference type="Pfam" id="PF01094"/>
    </source>
</evidence>
<protein>
    <recommendedName>
        <fullName evidence="6">Receptor ligand binding region domain-containing protein</fullName>
    </recommendedName>
</protein>
<dbReference type="AlphaFoldDB" id="A0A8C4WV94"/>
<feature type="domain" description="Receptor ligand binding region" evidence="6">
    <location>
        <begin position="4"/>
        <end position="197"/>
    </location>
</feature>
<keyword evidence="4" id="KW-0472">Membrane</keyword>
<dbReference type="SUPFAM" id="SSF53822">
    <property type="entry name" value="Periplasmic binding protein-like I"/>
    <property type="match status" value="1"/>
</dbReference>
<evidence type="ECO:0000313" key="8">
    <source>
        <dbReference type="Proteomes" id="UP000694388"/>
    </source>
</evidence>